<dbReference type="RefSeq" id="WP_209591667.1">
    <property type="nucleotide sequence ID" value="NZ_JAGGMV010000007.1"/>
</dbReference>
<accession>A0A8J7RHV6</accession>
<evidence type="ECO:0000256" key="1">
    <source>
        <dbReference type="SAM" id="Coils"/>
    </source>
</evidence>
<dbReference type="EMBL" id="JAGGMV010000007">
    <property type="protein sequence ID" value="MBP2202147.1"/>
    <property type="molecule type" value="Genomic_DNA"/>
</dbReference>
<dbReference type="AlphaFoldDB" id="A0A8J7RHV6"/>
<name>A0A8J7RHV6_METVO</name>
<dbReference type="Proteomes" id="UP000740329">
    <property type="component" value="Unassembled WGS sequence"/>
</dbReference>
<proteinExistence type="predicted"/>
<evidence type="ECO:0000313" key="2">
    <source>
        <dbReference type="EMBL" id="MBP2202147.1"/>
    </source>
</evidence>
<evidence type="ECO:0000313" key="3">
    <source>
        <dbReference type="Proteomes" id="UP000740329"/>
    </source>
</evidence>
<comment type="caution">
    <text evidence="2">The sequence shown here is derived from an EMBL/GenBank/DDBJ whole genome shotgun (WGS) entry which is preliminary data.</text>
</comment>
<feature type="coiled-coil region" evidence="1">
    <location>
        <begin position="371"/>
        <end position="402"/>
    </location>
</feature>
<protein>
    <submittedName>
        <fullName evidence="2">Uncharacterized protein</fullName>
    </submittedName>
</protein>
<keyword evidence="1" id="KW-0175">Coiled coil</keyword>
<gene>
    <name evidence="2" type="ORF">J3E07_001588</name>
</gene>
<reference evidence="2" key="1">
    <citation type="submission" date="2021-03" db="EMBL/GenBank/DDBJ databases">
        <title>Genomic Encyclopedia of Type Strains, Phase IV (KMG-V): Genome sequencing to study the core and pangenomes of soil and plant-associated prokaryotes.</title>
        <authorList>
            <person name="Whitman W."/>
        </authorList>
    </citation>
    <scope>NUCLEOTIDE SEQUENCE</scope>
    <source>
        <strain evidence="2">C4</strain>
    </source>
</reference>
<sequence length="425" mass="49528">MTKNKALWLRIDGNSVKDHKITMEEFSKLTGDFQKLVEKLRGFKENPAEFTLYIEDIKPGSAILKCSTAINDSTKLYGVVNNYVSDINNAETGEDIEKHLIDNNLKLRIPDIIKYTSRVWSNDKNDISICCSEELPKSNSEYTYFNKSKMNIIEELDSKYHKPQHVDKYGILTAVDLDLKKFTLKTVSRKIKGSYLGLSENLQESILSFANRSVKIHGKYDNVKHEFIVINSISPYKGIQMDIFGNAVLDEGLKKAVRNLETCFDELINYESNKQKLTKFITHDPVDELKKAISRLENTLNFRKYEDEREVILWNYFTTLNLYLRNYNVKKSKPIIQEMKSLFYEYIYDILLPIPDQESLEFNSVAYLSILEDYDDNLSKKLNELDEKYAELRPSYEELKNESLSIELDEDIQSEFRKEFGGNDL</sequence>
<organism evidence="2 3">
    <name type="scientific">Methanococcus voltae</name>
    <dbReference type="NCBI Taxonomy" id="2188"/>
    <lineage>
        <taxon>Archaea</taxon>
        <taxon>Methanobacteriati</taxon>
        <taxon>Methanobacteriota</taxon>
        <taxon>Methanomada group</taxon>
        <taxon>Methanococci</taxon>
        <taxon>Methanococcales</taxon>
        <taxon>Methanococcaceae</taxon>
        <taxon>Methanococcus</taxon>
    </lineage>
</organism>